<evidence type="ECO:0000313" key="3">
    <source>
        <dbReference type="EMBL" id="KAK4756163.1"/>
    </source>
</evidence>
<reference evidence="3 4" key="1">
    <citation type="journal article" date="2023" name="Hortic Res">
        <title>Pangenome of water caltrop reveals structural variations and asymmetric subgenome divergence after allopolyploidization.</title>
        <authorList>
            <person name="Zhang X."/>
            <person name="Chen Y."/>
            <person name="Wang L."/>
            <person name="Yuan Y."/>
            <person name="Fang M."/>
            <person name="Shi L."/>
            <person name="Lu R."/>
            <person name="Comes H.P."/>
            <person name="Ma Y."/>
            <person name="Chen Y."/>
            <person name="Huang G."/>
            <person name="Zhou Y."/>
            <person name="Zheng Z."/>
            <person name="Qiu Y."/>
        </authorList>
    </citation>
    <scope>NUCLEOTIDE SEQUENCE [LARGE SCALE GENOMIC DNA]</scope>
    <source>
        <tissue evidence="3">Roots</tissue>
    </source>
</reference>
<dbReference type="Gene3D" id="3.80.10.10">
    <property type="entry name" value="Ribonuclease Inhibitor"/>
    <property type="match status" value="1"/>
</dbReference>
<dbReference type="PANTHER" id="PTHR48051:SF39">
    <property type="entry name" value="P53-INDUCED DEATH DOMAIN PROTEIN 1"/>
    <property type="match status" value="1"/>
</dbReference>
<dbReference type="PROSITE" id="PS51450">
    <property type="entry name" value="LRR"/>
    <property type="match status" value="1"/>
</dbReference>
<dbReference type="PANTHER" id="PTHR48051">
    <property type="match status" value="1"/>
</dbReference>
<dbReference type="Proteomes" id="UP001345219">
    <property type="component" value="Chromosome 6"/>
</dbReference>
<keyword evidence="2" id="KW-0677">Repeat</keyword>
<keyword evidence="1" id="KW-0433">Leucine-rich repeat</keyword>
<evidence type="ECO:0000256" key="2">
    <source>
        <dbReference type="ARBA" id="ARBA00022737"/>
    </source>
</evidence>
<dbReference type="EMBL" id="JAXIOK010000013">
    <property type="protein sequence ID" value="KAK4756163.1"/>
    <property type="molecule type" value="Genomic_DNA"/>
</dbReference>
<dbReference type="Pfam" id="PF13855">
    <property type="entry name" value="LRR_8"/>
    <property type="match status" value="1"/>
</dbReference>
<organism evidence="3 4">
    <name type="scientific">Trapa incisa</name>
    <dbReference type="NCBI Taxonomy" id="236973"/>
    <lineage>
        <taxon>Eukaryota</taxon>
        <taxon>Viridiplantae</taxon>
        <taxon>Streptophyta</taxon>
        <taxon>Embryophyta</taxon>
        <taxon>Tracheophyta</taxon>
        <taxon>Spermatophyta</taxon>
        <taxon>Magnoliopsida</taxon>
        <taxon>eudicotyledons</taxon>
        <taxon>Gunneridae</taxon>
        <taxon>Pentapetalae</taxon>
        <taxon>rosids</taxon>
        <taxon>malvids</taxon>
        <taxon>Myrtales</taxon>
        <taxon>Lythraceae</taxon>
        <taxon>Trapa</taxon>
    </lineage>
</organism>
<dbReference type="InterPro" id="IPR050216">
    <property type="entry name" value="LRR_domain-containing"/>
</dbReference>
<dbReference type="InterPro" id="IPR032675">
    <property type="entry name" value="LRR_dom_sf"/>
</dbReference>
<dbReference type="InterPro" id="IPR001611">
    <property type="entry name" value="Leu-rich_rpt"/>
</dbReference>
<protein>
    <submittedName>
        <fullName evidence="3">Uncharacterized protein</fullName>
    </submittedName>
</protein>
<sequence>MELTSLKKQSVNSNKLMFLPRPLSRMTSLKPELPAPRVHPDSVGLLASLVELDVSYNKITALPDSMGCMKKLQKLSVEGNPLVSPPMEVVELCLSEKMNSGGGLHRSLSWKKSWMGNLVRYGTFNTDND</sequence>
<comment type="caution">
    <text evidence="3">The sequence shown here is derived from an EMBL/GenBank/DDBJ whole genome shotgun (WGS) entry which is preliminary data.</text>
</comment>
<name>A0AAN7JWC8_9MYRT</name>
<proteinExistence type="predicted"/>
<accession>A0AAN7JWC8</accession>
<evidence type="ECO:0000256" key="1">
    <source>
        <dbReference type="ARBA" id="ARBA00022614"/>
    </source>
</evidence>
<dbReference type="SUPFAM" id="SSF52075">
    <property type="entry name" value="Outer arm dynein light chain 1"/>
    <property type="match status" value="1"/>
</dbReference>
<gene>
    <name evidence="3" type="ORF">SAY87_006290</name>
</gene>
<dbReference type="GO" id="GO:0005737">
    <property type="term" value="C:cytoplasm"/>
    <property type="evidence" value="ECO:0007669"/>
    <property type="project" value="TreeGrafter"/>
</dbReference>
<evidence type="ECO:0000313" key="4">
    <source>
        <dbReference type="Proteomes" id="UP001345219"/>
    </source>
</evidence>
<keyword evidence="4" id="KW-1185">Reference proteome</keyword>
<dbReference type="AlphaFoldDB" id="A0AAN7JWC8"/>